<dbReference type="PANTHER" id="PTHR47618:SF1">
    <property type="entry name" value="BIFUNCTIONAL OLIGORIBONUCLEASE AND PAP PHOSPHATASE NRNA"/>
    <property type="match status" value="1"/>
</dbReference>
<gene>
    <name evidence="2" type="ORF">HKBW3S47_02066</name>
</gene>
<evidence type="ECO:0000313" key="2">
    <source>
        <dbReference type="EMBL" id="GFP40370.1"/>
    </source>
</evidence>
<dbReference type="SUPFAM" id="SSF64182">
    <property type="entry name" value="DHH phosphoesterases"/>
    <property type="match status" value="1"/>
</dbReference>
<feature type="domain" description="DHHA1" evidence="1">
    <location>
        <begin position="160"/>
        <end position="256"/>
    </location>
</feature>
<feature type="non-terminal residue" evidence="2">
    <location>
        <position position="1"/>
    </location>
</feature>
<sequence>PQAQVLTERVLPEVRARVLIVLNSSDLARIAPCTQEMEEFEYIINVDHHHHNSQFGHLNMVDPGASSTTEMLFYLFWEKVEIDYDMVLCLYTGLVFDTGRFQYANTTQRSHHMASHLIGLGVNPNYVFRNVYENQPPGVLDLYARALQRAHFHRDTGLIHSYVKLQDLQDHALSFSASERVIDFLRSVRGVTVAAVFKEYEKGYRVSLRSTGDQDVSKIALSFGGGGHPMAAGFEWHGEMAACLMRLQQEIKRQLKSKRDESQ</sequence>
<dbReference type="Proteomes" id="UP000569018">
    <property type="component" value="Unassembled WGS sequence"/>
</dbReference>
<dbReference type="Gene3D" id="3.10.310.30">
    <property type="match status" value="1"/>
</dbReference>
<dbReference type="EMBL" id="BLSD01000222">
    <property type="protein sequence ID" value="GFP40370.1"/>
    <property type="molecule type" value="Genomic_DNA"/>
</dbReference>
<comment type="caution">
    <text evidence="2">The sequence shown here is derived from an EMBL/GenBank/DDBJ whole genome shotgun (WGS) entry which is preliminary data.</text>
</comment>
<dbReference type="RefSeq" id="WP_176236259.1">
    <property type="nucleotide sequence ID" value="NZ_BLSD01000222.1"/>
</dbReference>
<evidence type="ECO:0000313" key="3">
    <source>
        <dbReference type="Proteomes" id="UP000569018"/>
    </source>
</evidence>
<protein>
    <submittedName>
        <fullName evidence="2">Bifunctional oligoribonuclease and PAP phosphatase NrnA</fullName>
    </submittedName>
</protein>
<dbReference type="AlphaFoldDB" id="A0A6V8Q7E9"/>
<dbReference type="GO" id="GO:0003676">
    <property type="term" value="F:nucleic acid binding"/>
    <property type="evidence" value="ECO:0007669"/>
    <property type="project" value="InterPro"/>
</dbReference>
<accession>A0A6V8Q7E9</accession>
<dbReference type="Gene3D" id="3.90.1640.10">
    <property type="entry name" value="inorganic pyrophosphatase (n-terminal core)"/>
    <property type="match status" value="1"/>
</dbReference>
<dbReference type="PANTHER" id="PTHR47618">
    <property type="entry name" value="BIFUNCTIONAL OLIGORIBONUCLEASE AND PAP PHOSPHATASE NRNA"/>
    <property type="match status" value="1"/>
</dbReference>
<dbReference type="InterPro" id="IPR038763">
    <property type="entry name" value="DHH_sf"/>
</dbReference>
<dbReference type="InterPro" id="IPR003156">
    <property type="entry name" value="DHHA1_dom"/>
</dbReference>
<dbReference type="Pfam" id="PF02272">
    <property type="entry name" value="DHHA1"/>
    <property type="match status" value="1"/>
</dbReference>
<dbReference type="InterPro" id="IPR051319">
    <property type="entry name" value="Oligoribo/pAp-PDE_c-di-AMP_PDE"/>
</dbReference>
<evidence type="ECO:0000259" key="1">
    <source>
        <dbReference type="Pfam" id="PF02272"/>
    </source>
</evidence>
<reference evidence="2 3" key="1">
    <citation type="journal article" date="2020" name="Front. Microbiol.">
        <title>Single-cell genomics of novel Actinobacteria with the Wood-Ljungdahl pathway discovered in a serpentinizing system.</title>
        <authorList>
            <person name="Merino N."/>
            <person name="Kawai M."/>
            <person name="Boyd E.S."/>
            <person name="Colman D.R."/>
            <person name="McGlynn S.E."/>
            <person name="Nealson K.H."/>
            <person name="Kurokawa K."/>
            <person name="Hongoh Y."/>
        </authorList>
    </citation>
    <scope>NUCLEOTIDE SEQUENCE [LARGE SCALE GENOMIC DNA]</scope>
    <source>
        <strain evidence="2 3">S47</strain>
    </source>
</reference>
<name>A0A6V8Q7E9_9ACTN</name>
<organism evidence="2 3">
    <name type="scientific">Candidatus Hakubella thermalkaliphila</name>
    <dbReference type="NCBI Taxonomy" id="2754717"/>
    <lineage>
        <taxon>Bacteria</taxon>
        <taxon>Bacillati</taxon>
        <taxon>Actinomycetota</taxon>
        <taxon>Actinomycetota incertae sedis</taxon>
        <taxon>Candidatus Hakubellales</taxon>
        <taxon>Candidatus Hakubellaceae</taxon>
        <taxon>Candidatus Hakubella</taxon>
    </lineage>
</organism>
<proteinExistence type="predicted"/>